<dbReference type="InterPro" id="IPR050985">
    <property type="entry name" value="Alpha-glycosidase_related"/>
</dbReference>
<evidence type="ECO:0000256" key="5">
    <source>
        <dbReference type="PIRNR" id="PIRNR005536"/>
    </source>
</evidence>
<dbReference type="Pfam" id="PF02065">
    <property type="entry name" value="Melibiase"/>
    <property type="match status" value="1"/>
</dbReference>
<dbReference type="SUPFAM" id="SSF51445">
    <property type="entry name" value="(Trans)glycosidases"/>
    <property type="match status" value="1"/>
</dbReference>
<dbReference type="Pfam" id="PF16875">
    <property type="entry name" value="Glyco_hydro_36N"/>
    <property type="match status" value="1"/>
</dbReference>
<dbReference type="InterPro" id="IPR013785">
    <property type="entry name" value="Aldolase_TIM"/>
</dbReference>
<dbReference type="FunFam" id="3.20.20.70:FF:000118">
    <property type="entry name" value="Alpha-galactosidase"/>
    <property type="match status" value="1"/>
</dbReference>
<evidence type="ECO:0000256" key="3">
    <source>
        <dbReference type="ARBA" id="ARBA00022801"/>
    </source>
</evidence>
<reference evidence="9 10" key="1">
    <citation type="submission" date="2017-11" db="EMBL/GenBank/DDBJ databases">
        <title>Genomic Encyclopedia of Archaeal and Bacterial Type Strains, Phase II (KMG-II): From Individual Species to Whole Genera.</title>
        <authorList>
            <person name="Goeker M."/>
        </authorList>
    </citation>
    <scope>NUCLEOTIDE SEQUENCE [LARGE SCALE GENOMIC DNA]</scope>
    <source>
        <strain evidence="9 10">DSM 27393</strain>
    </source>
</reference>
<dbReference type="Proteomes" id="UP000228758">
    <property type="component" value="Unassembled WGS sequence"/>
</dbReference>
<evidence type="ECO:0000313" key="10">
    <source>
        <dbReference type="Proteomes" id="UP000228758"/>
    </source>
</evidence>
<dbReference type="AlphaFoldDB" id="A0A2M9CN74"/>
<dbReference type="CDD" id="cd14791">
    <property type="entry name" value="GH36"/>
    <property type="match status" value="1"/>
</dbReference>
<dbReference type="Gene3D" id="3.20.20.70">
    <property type="entry name" value="Aldolase class I"/>
    <property type="match status" value="1"/>
</dbReference>
<dbReference type="PRINTS" id="PR00743">
    <property type="entry name" value="GLHYDRLASE36"/>
</dbReference>
<dbReference type="GO" id="GO:0004557">
    <property type="term" value="F:alpha-galactosidase activity"/>
    <property type="evidence" value="ECO:0007669"/>
    <property type="project" value="UniProtKB-UniRule"/>
</dbReference>
<feature type="binding site" evidence="7">
    <location>
        <position position="536"/>
    </location>
    <ligand>
        <name>substrate</name>
    </ligand>
</feature>
<evidence type="ECO:0000259" key="8">
    <source>
        <dbReference type="Pfam" id="PF16875"/>
    </source>
</evidence>
<keyword evidence="10" id="KW-1185">Reference proteome</keyword>
<accession>A0A2M9CN74</accession>
<feature type="binding site" evidence="7">
    <location>
        <position position="190"/>
    </location>
    <ligand>
        <name>substrate</name>
    </ligand>
</feature>
<dbReference type="InterPro" id="IPR017853">
    <property type="entry name" value="GH"/>
</dbReference>
<evidence type="ECO:0000313" key="9">
    <source>
        <dbReference type="EMBL" id="PJJ73356.1"/>
    </source>
</evidence>
<feature type="binding site" evidence="7">
    <location>
        <begin position="467"/>
        <end position="471"/>
    </location>
    <ligand>
        <name>substrate</name>
    </ligand>
</feature>
<comment type="catalytic activity">
    <reaction evidence="1 5">
        <text>Hydrolysis of terminal, non-reducing alpha-D-galactose residues in alpha-D-galactosides, including galactose oligosaccharides, galactomannans and galactolipids.</text>
        <dbReference type="EC" id="3.2.1.22"/>
    </reaction>
</comment>
<organism evidence="9 10">
    <name type="scientific">Diaminobutyricimonas aerilata</name>
    <dbReference type="NCBI Taxonomy" id="1162967"/>
    <lineage>
        <taxon>Bacteria</taxon>
        <taxon>Bacillati</taxon>
        <taxon>Actinomycetota</taxon>
        <taxon>Actinomycetes</taxon>
        <taxon>Micrococcales</taxon>
        <taxon>Microbacteriaceae</taxon>
        <taxon>Diaminobutyricimonas</taxon>
    </lineage>
</organism>
<dbReference type="GO" id="GO:0016052">
    <property type="term" value="P:carbohydrate catabolic process"/>
    <property type="evidence" value="ECO:0007669"/>
    <property type="project" value="InterPro"/>
</dbReference>
<feature type="domain" description="Glycosyl hydrolase family 36 N-terminal" evidence="8">
    <location>
        <begin position="38"/>
        <end position="280"/>
    </location>
</feature>
<proteinExistence type="inferred from homology"/>
<dbReference type="InterPro" id="IPR031704">
    <property type="entry name" value="Glyco_hydro_36_N"/>
</dbReference>
<feature type="binding site" evidence="7">
    <location>
        <position position="434"/>
    </location>
    <ligand>
        <name>substrate</name>
    </ligand>
</feature>
<dbReference type="InterPro" id="IPR000111">
    <property type="entry name" value="Glyco_hydro_27/36_CS"/>
</dbReference>
<feature type="binding site" evidence="7">
    <location>
        <position position="514"/>
    </location>
    <ligand>
        <name>substrate</name>
    </ligand>
</feature>
<dbReference type="EC" id="3.2.1.22" evidence="2 5"/>
<feature type="active site" description="Nucleophile" evidence="6">
    <location>
        <position position="469"/>
    </location>
</feature>
<feature type="binding site" evidence="7">
    <location>
        <begin position="357"/>
        <end position="358"/>
    </location>
    <ligand>
        <name>substrate</name>
    </ligand>
</feature>
<dbReference type="PIRSF" id="PIRSF005536">
    <property type="entry name" value="Agal"/>
    <property type="match status" value="1"/>
</dbReference>
<evidence type="ECO:0000256" key="7">
    <source>
        <dbReference type="PIRSR" id="PIRSR005536-2"/>
    </source>
</evidence>
<dbReference type="InterPro" id="IPR002252">
    <property type="entry name" value="Glyco_hydro_36"/>
</dbReference>
<protein>
    <recommendedName>
        <fullName evidence="2 5">Alpha-galactosidase</fullName>
        <ecNumber evidence="2 5">3.2.1.22</ecNumber>
    </recommendedName>
</protein>
<evidence type="ECO:0000256" key="1">
    <source>
        <dbReference type="ARBA" id="ARBA00001255"/>
    </source>
</evidence>
<comment type="similarity">
    <text evidence="5">Belongs to the glycosyl hydrolase.</text>
</comment>
<evidence type="ECO:0000256" key="2">
    <source>
        <dbReference type="ARBA" id="ARBA00012755"/>
    </source>
</evidence>
<comment type="caution">
    <text evidence="9">The sequence shown here is derived from an EMBL/GenBank/DDBJ whole genome shotgun (WGS) entry which is preliminary data.</text>
</comment>
<evidence type="ECO:0000256" key="6">
    <source>
        <dbReference type="PIRSR" id="PIRSR005536-1"/>
    </source>
</evidence>
<sequence>MLSNNSMTKDSMPHDTPPAVHLRAAGVSLVLDLGRDVPTVLHWGPDLGALPATALSALVATSATALLHNSPDVPRVFSLLPGEFENWSGTPALTGHRAGEALTPRWRRTSVEVQADGGAGGSVALGLDDPASGLALELVVTLGAEGLVRIRQSFRSTAPVDAADLDLASVVTLLPVPSRGQEVLDFTGKWSRERQPQRTPLVDGTHARRVRRGKPGVDSPYLLAVGTPAFGARTGEVWAAHVAWSGDAEWLVERLPEGAGAFSAALGGGELLRAGEVRLAAGERYESPEVVYAYSSTGLDGIADRFHAALRADRRRPGAQPLVLNTWEAVYFDHDLARLTELVDRAASVGVERIVLDDGWFRGRRDDHAGLGDWQVDAGVWPEGLDPFVERVRAHGMQFGLWFEPEMINLDSELARRHPEWILGPTAGLAAPSRHQYVLDIAHPEAFEYLYDSIAELVERHRIDFLKWDHNRDLAEAVRRTAGGRAGVHEQTLALYALLDRLRERFPTLEIESCASGGGRVDLGVLARTDRVWTSDCNDPIERQRIQRWSELLLPPELLGSHVGAARSHTTNRMSDLSFRLATTLFASAGIEWDITTCSADELDRLRAWADLYKEVRELVATGRRVHADLADDQTLLHGSVAADGSRALYAWARLDTSPAGQAGRVPFPGLDRGRDYRMRVRRELGDVSLHQGAGPEWLESADADGVVLPGVVLGEVGVPLPTLNAGQALVFDLVAV</sequence>
<dbReference type="Gene3D" id="2.70.98.60">
    <property type="entry name" value="alpha-galactosidase from lactobacil brevis"/>
    <property type="match status" value="1"/>
</dbReference>
<feature type="active site" description="Proton donor" evidence="6">
    <location>
        <position position="536"/>
    </location>
</feature>
<name>A0A2M9CN74_9MICO</name>
<dbReference type="PANTHER" id="PTHR43053">
    <property type="entry name" value="GLYCOSIDASE FAMILY 31"/>
    <property type="match status" value="1"/>
</dbReference>
<dbReference type="EMBL" id="PGFF01000001">
    <property type="protein sequence ID" value="PJJ73356.1"/>
    <property type="molecule type" value="Genomic_DNA"/>
</dbReference>
<dbReference type="InterPro" id="IPR038417">
    <property type="entry name" value="Alpga-gal_N_sf"/>
</dbReference>
<dbReference type="PROSITE" id="PS00512">
    <property type="entry name" value="ALPHA_GALACTOSIDASE"/>
    <property type="match status" value="1"/>
</dbReference>
<gene>
    <name evidence="9" type="ORF">CLV46_2942</name>
</gene>
<evidence type="ECO:0000256" key="4">
    <source>
        <dbReference type="ARBA" id="ARBA00023295"/>
    </source>
</evidence>
<keyword evidence="4 5" id="KW-0326">Glycosidase</keyword>
<keyword evidence="3 5" id="KW-0378">Hydrolase</keyword>
<dbReference type="PANTHER" id="PTHR43053:SF3">
    <property type="entry name" value="ALPHA-GALACTOSIDASE C-RELATED"/>
    <property type="match status" value="1"/>
</dbReference>